<feature type="domain" description="Alginate lyase" evidence="3">
    <location>
        <begin position="72"/>
        <end position="280"/>
    </location>
</feature>
<comment type="caution">
    <text evidence="4">The sequence shown here is derived from an EMBL/GenBank/DDBJ whole genome shotgun (WGS) entry which is preliminary data.</text>
</comment>
<dbReference type="AlphaFoldDB" id="A0AA38LWC4"/>
<dbReference type="GeneID" id="77725691"/>
<dbReference type="Pfam" id="PF05426">
    <property type="entry name" value="Alginate_lyase"/>
    <property type="match status" value="1"/>
</dbReference>
<dbReference type="EMBL" id="JAKWFO010000002">
    <property type="protein sequence ID" value="KAI9638712.1"/>
    <property type="molecule type" value="Genomic_DNA"/>
</dbReference>
<dbReference type="RefSeq" id="XP_052948489.1">
    <property type="nucleotide sequence ID" value="XM_053086490.1"/>
</dbReference>
<evidence type="ECO:0000259" key="3">
    <source>
        <dbReference type="Pfam" id="PF05426"/>
    </source>
</evidence>
<evidence type="ECO:0000256" key="1">
    <source>
        <dbReference type="ARBA" id="ARBA00022729"/>
    </source>
</evidence>
<keyword evidence="5" id="KW-1185">Reference proteome</keyword>
<dbReference type="Gene3D" id="1.50.10.100">
    <property type="entry name" value="Chondroitin AC/alginate lyase"/>
    <property type="match status" value="1"/>
</dbReference>
<name>A0AA38LWC4_9TREE</name>
<evidence type="ECO:0000313" key="5">
    <source>
        <dbReference type="Proteomes" id="UP001164286"/>
    </source>
</evidence>
<evidence type="ECO:0000256" key="2">
    <source>
        <dbReference type="ARBA" id="ARBA00023239"/>
    </source>
</evidence>
<dbReference type="InterPro" id="IPR008929">
    <property type="entry name" value="Chondroitin_lyas"/>
</dbReference>
<dbReference type="Proteomes" id="UP001164286">
    <property type="component" value="Unassembled WGS sequence"/>
</dbReference>
<keyword evidence="2" id="KW-0456">Lyase</keyword>
<dbReference type="InterPro" id="IPR008397">
    <property type="entry name" value="Alginate_lyase_dom"/>
</dbReference>
<keyword evidence="1" id="KW-0732">Signal</keyword>
<reference evidence="4" key="1">
    <citation type="journal article" date="2022" name="G3 (Bethesda)">
        <title>High quality genome of the basidiomycete yeast Dioszegia hungarica PDD-24b-2 isolated from cloud water.</title>
        <authorList>
            <person name="Jarrige D."/>
            <person name="Haridas S."/>
            <person name="Bleykasten-Grosshans C."/>
            <person name="Joly M."/>
            <person name="Nadalig T."/>
            <person name="Sancelme M."/>
            <person name="Vuilleumier S."/>
            <person name="Grigoriev I.V."/>
            <person name="Amato P."/>
            <person name="Bringel F."/>
        </authorList>
    </citation>
    <scope>NUCLEOTIDE SEQUENCE</scope>
    <source>
        <strain evidence="4">PDD-24b-2</strain>
    </source>
</reference>
<dbReference type="GO" id="GO:0042597">
    <property type="term" value="C:periplasmic space"/>
    <property type="evidence" value="ECO:0007669"/>
    <property type="project" value="InterPro"/>
</dbReference>
<protein>
    <recommendedName>
        <fullName evidence="3">Alginate lyase domain-containing protein</fullName>
    </recommendedName>
</protein>
<gene>
    <name evidence="4" type="ORF">MKK02DRAFT_21954</name>
</gene>
<proteinExistence type="predicted"/>
<evidence type="ECO:0000313" key="4">
    <source>
        <dbReference type="EMBL" id="KAI9638712.1"/>
    </source>
</evidence>
<dbReference type="GO" id="GO:0016829">
    <property type="term" value="F:lyase activity"/>
    <property type="evidence" value="ECO:0007669"/>
    <property type="project" value="UniProtKB-KW"/>
</dbReference>
<accession>A0AA38LWC4</accession>
<organism evidence="4 5">
    <name type="scientific">Dioszegia hungarica</name>
    <dbReference type="NCBI Taxonomy" id="4972"/>
    <lineage>
        <taxon>Eukaryota</taxon>
        <taxon>Fungi</taxon>
        <taxon>Dikarya</taxon>
        <taxon>Basidiomycota</taxon>
        <taxon>Agaricomycotina</taxon>
        <taxon>Tremellomycetes</taxon>
        <taxon>Tremellales</taxon>
        <taxon>Bulleribasidiaceae</taxon>
        <taxon>Dioszegia</taxon>
    </lineage>
</organism>
<sequence>MSTSSEPYPASGLPHAAPADQAVPRHPLVILTPAPTCNPSPLASKLLKEQCQRLSQSRDVYSVTLSCSPLENKNHFFSLSPYWWLTEDGKCAADLPQCQKQLETMAMTVHTLALGYKHLLSSDGDLQGDCLKRINELLRVFFVDDATRMLPEVEYSQCMPDKKPLEGNAGFIIAVRATLLVPYPGVLSWFDAHITWLRAGAQGREASELHRKMSRWYHAALATYLLISNPSESVGHARKIMKEIISTHPDPANTLFPPHRLGTRPRHNTLFTLEPLCVLASPTVPNLTDACPACPEEEIISWLEEIVAFADQIQAGPMDVVESSDERRQVKIGFFKRILTRWRGGELEEAEVDGSLWPGGWWEWSRVAWAMM</sequence>